<evidence type="ECO:0000313" key="3">
    <source>
        <dbReference type="Proteomes" id="UP000250043"/>
    </source>
</evidence>
<evidence type="ECO:0000313" key="2">
    <source>
        <dbReference type="EMBL" id="OCH95933.1"/>
    </source>
</evidence>
<dbReference type="AlphaFoldDB" id="A0A8E2J6T4"/>
<accession>A0A8E2J6T4</accession>
<keyword evidence="3" id="KW-1185">Reference proteome</keyword>
<dbReference type="EMBL" id="KV722333">
    <property type="protein sequence ID" value="OCH95933.1"/>
    <property type="molecule type" value="Genomic_DNA"/>
</dbReference>
<feature type="region of interest" description="Disordered" evidence="1">
    <location>
        <begin position="1"/>
        <end position="67"/>
    </location>
</feature>
<name>A0A8E2J6T4_9APHY</name>
<reference evidence="2 3" key="1">
    <citation type="submission" date="2016-07" db="EMBL/GenBank/DDBJ databases">
        <title>Draft genome of the white-rot fungus Obba rivulosa 3A-2.</title>
        <authorList>
            <consortium name="DOE Joint Genome Institute"/>
            <person name="Miettinen O."/>
            <person name="Riley R."/>
            <person name="Acob R."/>
            <person name="Barry K."/>
            <person name="Cullen D."/>
            <person name="De Vries R."/>
            <person name="Hainaut M."/>
            <person name="Hatakka A."/>
            <person name="Henrissat B."/>
            <person name="Hilden K."/>
            <person name="Kuo R."/>
            <person name="Labutti K."/>
            <person name="Lipzen A."/>
            <person name="Makela M.R."/>
            <person name="Sandor L."/>
            <person name="Spatafora J.W."/>
            <person name="Grigoriev I.V."/>
            <person name="Hibbett D.S."/>
        </authorList>
    </citation>
    <scope>NUCLEOTIDE SEQUENCE [LARGE SCALE GENOMIC DNA]</scope>
    <source>
        <strain evidence="2 3">3A-2</strain>
    </source>
</reference>
<feature type="compositionally biased region" description="Basic and acidic residues" evidence="1">
    <location>
        <begin position="7"/>
        <end position="20"/>
    </location>
</feature>
<gene>
    <name evidence="2" type="ORF">OBBRIDRAFT_830529</name>
</gene>
<sequence>MTRRARRNEAKRTSTADGKSKGSQTPELARDAAVTSRPPTPEPARIQGLTYNDPIPIEDSPPRVPTGRHALQGIRIPVIYKNLTSPNRNFANQEVPLTSRTYDYSEYRRQGEYAIRGSPRSAEFGSSDDERSVRSIGSLHSGPPDSVHSEGENDVISSIHGGERQDQGSPPAAVSPVAGPSQPLPVFEWPPPDTVRVRFKRCKVCKKTVLGPNLEQHCAVHRAQGVRLEEGSEAVDDWYDVYELD</sequence>
<evidence type="ECO:0000256" key="1">
    <source>
        <dbReference type="SAM" id="MobiDB-lite"/>
    </source>
</evidence>
<feature type="compositionally biased region" description="Low complexity" evidence="1">
    <location>
        <begin position="167"/>
        <end position="181"/>
    </location>
</feature>
<protein>
    <submittedName>
        <fullName evidence="2">Uncharacterized protein</fullName>
    </submittedName>
</protein>
<organism evidence="2 3">
    <name type="scientific">Obba rivulosa</name>
    <dbReference type="NCBI Taxonomy" id="1052685"/>
    <lineage>
        <taxon>Eukaryota</taxon>
        <taxon>Fungi</taxon>
        <taxon>Dikarya</taxon>
        <taxon>Basidiomycota</taxon>
        <taxon>Agaricomycotina</taxon>
        <taxon>Agaricomycetes</taxon>
        <taxon>Polyporales</taxon>
        <taxon>Gelatoporiaceae</taxon>
        <taxon>Obba</taxon>
    </lineage>
</organism>
<dbReference type="Proteomes" id="UP000250043">
    <property type="component" value="Unassembled WGS sequence"/>
</dbReference>
<proteinExistence type="predicted"/>
<feature type="region of interest" description="Disordered" evidence="1">
    <location>
        <begin position="118"/>
        <end position="189"/>
    </location>
</feature>